<sequence>MSLTKGVAFVTGAARGMGRGIALRLAHDGFDVAVNDIPGAVGLEDVSKDIERLGRRSYVAFGDVTSEQEVAGAIDRVVEKLGSLDVMVANAGIFSYGGVLDLTLEDYDRVMAVNARGVMLCYKYAAKQMVAQGRGGRIVGAASLAGKQGYPGTFAYCASKFAVRGMTQCAAAELGKHGITVNAYAPGAIDTQMSSSLKLSLALDLVVDHATILTLVAASPIARLGIPEDVANLVSFLASKESSFVTGTVLVDTFERAFH</sequence>
<accession>A0ACB8RZK8</accession>
<dbReference type="EMBL" id="MU275874">
    <property type="protein sequence ID" value="KAI0049323.1"/>
    <property type="molecule type" value="Genomic_DNA"/>
</dbReference>
<reference evidence="1" key="1">
    <citation type="submission" date="2021-02" db="EMBL/GenBank/DDBJ databases">
        <authorList>
            <consortium name="DOE Joint Genome Institute"/>
            <person name="Ahrendt S."/>
            <person name="Looney B.P."/>
            <person name="Miyauchi S."/>
            <person name="Morin E."/>
            <person name="Drula E."/>
            <person name="Courty P.E."/>
            <person name="Chicoki N."/>
            <person name="Fauchery L."/>
            <person name="Kohler A."/>
            <person name="Kuo A."/>
            <person name="Labutti K."/>
            <person name="Pangilinan J."/>
            <person name="Lipzen A."/>
            <person name="Riley R."/>
            <person name="Andreopoulos W."/>
            <person name="He G."/>
            <person name="Johnson J."/>
            <person name="Barry K.W."/>
            <person name="Grigoriev I.V."/>
            <person name="Nagy L."/>
            <person name="Hibbett D."/>
            <person name="Henrissat B."/>
            <person name="Matheny P.B."/>
            <person name="Labbe J."/>
            <person name="Martin F."/>
        </authorList>
    </citation>
    <scope>NUCLEOTIDE SEQUENCE</scope>
    <source>
        <strain evidence="1">FP105234-sp</strain>
    </source>
</reference>
<proteinExistence type="predicted"/>
<organism evidence="1 2">
    <name type="scientific">Auriscalpium vulgare</name>
    <dbReference type="NCBI Taxonomy" id="40419"/>
    <lineage>
        <taxon>Eukaryota</taxon>
        <taxon>Fungi</taxon>
        <taxon>Dikarya</taxon>
        <taxon>Basidiomycota</taxon>
        <taxon>Agaricomycotina</taxon>
        <taxon>Agaricomycetes</taxon>
        <taxon>Russulales</taxon>
        <taxon>Auriscalpiaceae</taxon>
        <taxon>Auriscalpium</taxon>
    </lineage>
</organism>
<protein>
    <submittedName>
        <fullName evidence="1">NAD(P)-binding protein</fullName>
    </submittedName>
</protein>
<evidence type="ECO:0000313" key="1">
    <source>
        <dbReference type="EMBL" id="KAI0049323.1"/>
    </source>
</evidence>
<keyword evidence="2" id="KW-1185">Reference proteome</keyword>
<evidence type="ECO:0000313" key="2">
    <source>
        <dbReference type="Proteomes" id="UP000814033"/>
    </source>
</evidence>
<gene>
    <name evidence="1" type="ORF">FA95DRAFT_1489485</name>
</gene>
<reference evidence="1" key="2">
    <citation type="journal article" date="2022" name="New Phytol.">
        <title>Evolutionary transition to the ectomycorrhizal habit in the genomes of a hyperdiverse lineage of mushroom-forming fungi.</title>
        <authorList>
            <person name="Looney B."/>
            <person name="Miyauchi S."/>
            <person name="Morin E."/>
            <person name="Drula E."/>
            <person name="Courty P.E."/>
            <person name="Kohler A."/>
            <person name="Kuo A."/>
            <person name="LaButti K."/>
            <person name="Pangilinan J."/>
            <person name="Lipzen A."/>
            <person name="Riley R."/>
            <person name="Andreopoulos W."/>
            <person name="He G."/>
            <person name="Johnson J."/>
            <person name="Nolan M."/>
            <person name="Tritt A."/>
            <person name="Barry K.W."/>
            <person name="Grigoriev I.V."/>
            <person name="Nagy L.G."/>
            <person name="Hibbett D."/>
            <person name="Henrissat B."/>
            <person name="Matheny P.B."/>
            <person name="Labbe J."/>
            <person name="Martin F.M."/>
        </authorList>
    </citation>
    <scope>NUCLEOTIDE SEQUENCE</scope>
    <source>
        <strain evidence="1">FP105234-sp</strain>
    </source>
</reference>
<comment type="caution">
    <text evidence="1">The sequence shown here is derived from an EMBL/GenBank/DDBJ whole genome shotgun (WGS) entry which is preliminary data.</text>
</comment>
<name>A0ACB8RZK8_9AGAM</name>
<dbReference type="Proteomes" id="UP000814033">
    <property type="component" value="Unassembled WGS sequence"/>
</dbReference>